<comment type="cofactor">
    <cofactor evidence="1">
        <name>Mg(2+)</name>
        <dbReference type="ChEBI" id="CHEBI:18420"/>
    </cofactor>
</comment>
<feature type="compositionally biased region" description="Gly residues" evidence="20">
    <location>
        <begin position="1311"/>
        <end position="1323"/>
    </location>
</feature>
<dbReference type="Pfam" id="PF21999">
    <property type="entry name" value="IMS_HHH_1"/>
    <property type="match status" value="1"/>
</dbReference>
<dbReference type="PROSITE" id="PS50172">
    <property type="entry name" value="BRCT"/>
    <property type="match status" value="1"/>
</dbReference>
<dbReference type="GO" id="GO:0070987">
    <property type="term" value="P:error-free translesion synthesis"/>
    <property type="evidence" value="ECO:0007669"/>
    <property type="project" value="TreeGrafter"/>
</dbReference>
<dbReference type="Pfam" id="PF00817">
    <property type="entry name" value="IMS"/>
    <property type="match status" value="1"/>
</dbReference>
<keyword evidence="8" id="KW-0963">Cytoplasm</keyword>
<feature type="compositionally biased region" description="Low complexity" evidence="20">
    <location>
        <begin position="1288"/>
        <end position="1300"/>
    </location>
</feature>
<dbReference type="GO" id="GO:0017125">
    <property type="term" value="F:deoxycytidyl transferase activity"/>
    <property type="evidence" value="ECO:0007669"/>
    <property type="project" value="TreeGrafter"/>
</dbReference>
<evidence type="ECO:0000256" key="3">
    <source>
        <dbReference type="ARBA" id="ARBA00004496"/>
    </source>
</evidence>
<evidence type="ECO:0000256" key="12">
    <source>
        <dbReference type="ARBA" id="ARBA00022705"/>
    </source>
</evidence>
<keyword evidence="13" id="KW-0479">Metal-binding</keyword>
<feature type="region of interest" description="Disordered" evidence="20">
    <location>
        <begin position="1131"/>
        <end position="1150"/>
    </location>
</feature>
<feature type="compositionally biased region" description="Basic and acidic residues" evidence="20">
    <location>
        <begin position="22"/>
        <end position="42"/>
    </location>
</feature>
<dbReference type="CDD" id="cd17719">
    <property type="entry name" value="BRCT_Rev1"/>
    <property type="match status" value="1"/>
</dbReference>
<feature type="region of interest" description="Disordered" evidence="20">
    <location>
        <begin position="1885"/>
        <end position="1904"/>
    </location>
</feature>
<dbReference type="Gene3D" id="3.30.70.270">
    <property type="match status" value="1"/>
</dbReference>
<keyword evidence="18" id="KW-0539">Nucleus</keyword>
<dbReference type="InterPro" id="IPR017961">
    <property type="entry name" value="DNA_pol_Y-fam_little_finger"/>
</dbReference>
<evidence type="ECO:0000313" key="21">
    <source>
        <dbReference type="EMBL" id="GIM00294.1"/>
    </source>
</evidence>
<feature type="compositionally biased region" description="Gly residues" evidence="20">
    <location>
        <begin position="1505"/>
        <end position="1517"/>
    </location>
</feature>
<evidence type="ECO:0000256" key="11">
    <source>
        <dbReference type="ARBA" id="ARBA00022695"/>
    </source>
</evidence>
<dbReference type="Gene3D" id="3.40.1170.60">
    <property type="match status" value="1"/>
</dbReference>
<feature type="compositionally biased region" description="Low complexity" evidence="20">
    <location>
        <begin position="908"/>
        <end position="928"/>
    </location>
</feature>
<feature type="compositionally biased region" description="Gly residues" evidence="20">
    <location>
        <begin position="1"/>
        <end position="11"/>
    </location>
</feature>
<feature type="compositionally biased region" description="Low complexity" evidence="20">
    <location>
        <begin position="256"/>
        <end position="269"/>
    </location>
</feature>
<dbReference type="GO" id="GO:0006260">
    <property type="term" value="P:DNA replication"/>
    <property type="evidence" value="ECO:0007669"/>
    <property type="project" value="UniProtKB-KW"/>
</dbReference>
<dbReference type="HAMAP" id="MF_01113">
    <property type="entry name" value="DNApol_IV"/>
    <property type="match status" value="1"/>
</dbReference>
<feature type="compositionally biased region" description="Basic and acidic residues" evidence="20">
    <location>
        <begin position="1272"/>
        <end position="1284"/>
    </location>
</feature>
<dbReference type="Proteomes" id="UP000722791">
    <property type="component" value="Unassembled WGS sequence"/>
</dbReference>
<feature type="region of interest" description="Disordered" evidence="20">
    <location>
        <begin position="1048"/>
        <end position="1073"/>
    </location>
</feature>
<dbReference type="PROSITE" id="PS50173">
    <property type="entry name" value="UMUC"/>
    <property type="match status" value="1"/>
</dbReference>
<feature type="region of interest" description="Disordered" evidence="20">
    <location>
        <begin position="868"/>
        <end position="1034"/>
    </location>
</feature>
<dbReference type="InterPro" id="IPR022880">
    <property type="entry name" value="DNApol_IV"/>
</dbReference>
<evidence type="ECO:0000313" key="22">
    <source>
        <dbReference type="Proteomes" id="UP000722791"/>
    </source>
</evidence>
<evidence type="ECO:0000256" key="5">
    <source>
        <dbReference type="ARBA" id="ARBA00012417"/>
    </source>
</evidence>
<evidence type="ECO:0000256" key="20">
    <source>
        <dbReference type="SAM" id="MobiDB-lite"/>
    </source>
</evidence>
<dbReference type="Pfam" id="PF00533">
    <property type="entry name" value="BRCT"/>
    <property type="match status" value="1"/>
</dbReference>
<evidence type="ECO:0000256" key="19">
    <source>
        <dbReference type="ARBA" id="ARBA00049244"/>
    </source>
</evidence>
<comment type="catalytic activity">
    <reaction evidence="19">
        <text>DNA(n) + a 2'-deoxyribonucleoside 5'-triphosphate = DNA(n+1) + diphosphate</text>
        <dbReference type="Rhea" id="RHEA:22508"/>
        <dbReference type="Rhea" id="RHEA-COMP:17339"/>
        <dbReference type="Rhea" id="RHEA-COMP:17340"/>
        <dbReference type="ChEBI" id="CHEBI:33019"/>
        <dbReference type="ChEBI" id="CHEBI:61560"/>
        <dbReference type="ChEBI" id="CHEBI:173112"/>
        <dbReference type="EC" id="2.7.7.7"/>
    </reaction>
</comment>
<dbReference type="Pfam" id="PF11799">
    <property type="entry name" value="IMS_C"/>
    <property type="match status" value="1"/>
</dbReference>
<dbReference type="GO" id="GO:0005634">
    <property type="term" value="C:nucleus"/>
    <property type="evidence" value="ECO:0007669"/>
    <property type="project" value="UniProtKB-SubCell"/>
</dbReference>
<dbReference type="GO" id="GO:0003887">
    <property type="term" value="F:DNA-directed DNA polymerase activity"/>
    <property type="evidence" value="ECO:0007669"/>
    <property type="project" value="UniProtKB-KW"/>
</dbReference>
<feature type="compositionally biased region" description="Low complexity" evidence="20">
    <location>
        <begin position="1518"/>
        <end position="1530"/>
    </location>
</feature>
<evidence type="ECO:0000256" key="14">
    <source>
        <dbReference type="ARBA" id="ARBA00022763"/>
    </source>
</evidence>
<dbReference type="InterPro" id="IPR001126">
    <property type="entry name" value="UmuC"/>
</dbReference>
<dbReference type="InterPro" id="IPR043128">
    <property type="entry name" value="Rev_trsase/Diguanyl_cyclase"/>
</dbReference>
<feature type="compositionally biased region" description="Basic and acidic residues" evidence="20">
    <location>
        <begin position="218"/>
        <end position="250"/>
    </location>
</feature>
<dbReference type="FunFam" id="3.30.1490.100:FF:000001">
    <property type="entry name" value="DNA repair protein REV1"/>
    <property type="match status" value="1"/>
</dbReference>
<feature type="compositionally biased region" description="Low complexity" evidence="20">
    <location>
        <begin position="1474"/>
        <end position="1488"/>
    </location>
</feature>
<evidence type="ECO:0000256" key="2">
    <source>
        <dbReference type="ARBA" id="ARBA00004123"/>
    </source>
</evidence>
<dbReference type="InterPro" id="IPR036420">
    <property type="entry name" value="BRCT_dom_sf"/>
</dbReference>
<feature type="region of interest" description="Disordered" evidence="20">
    <location>
        <begin position="1"/>
        <end position="42"/>
    </location>
</feature>
<dbReference type="SUPFAM" id="SSF100879">
    <property type="entry name" value="Lesion bypass DNA polymerase (Y-family), little finger domain"/>
    <property type="match status" value="1"/>
</dbReference>
<dbReference type="PANTHER" id="PTHR45990">
    <property type="entry name" value="DNA REPAIR PROTEIN REV1"/>
    <property type="match status" value="1"/>
</dbReference>
<dbReference type="PANTHER" id="PTHR45990:SF1">
    <property type="entry name" value="DNA REPAIR PROTEIN REV1"/>
    <property type="match status" value="1"/>
</dbReference>
<name>A0A8J4LKB1_9CHLO</name>
<feature type="region of interest" description="Disordered" evidence="20">
    <location>
        <begin position="1570"/>
        <end position="1656"/>
    </location>
</feature>
<evidence type="ECO:0000256" key="13">
    <source>
        <dbReference type="ARBA" id="ARBA00022723"/>
    </source>
</evidence>
<evidence type="ECO:0000256" key="6">
    <source>
        <dbReference type="ARBA" id="ARBA00016178"/>
    </source>
</evidence>
<dbReference type="InterPro" id="IPR036775">
    <property type="entry name" value="DNA_pol_Y-fam_lit_finger_sf"/>
</dbReference>
<evidence type="ECO:0000256" key="17">
    <source>
        <dbReference type="ARBA" id="ARBA00023204"/>
    </source>
</evidence>
<dbReference type="EC" id="2.7.7.7" evidence="5"/>
<feature type="compositionally biased region" description="Pro residues" evidence="20">
    <location>
        <begin position="1011"/>
        <end position="1026"/>
    </location>
</feature>
<feature type="compositionally biased region" description="Low complexity" evidence="20">
    <location>
        <begin position="960"/>
        <end position="1010"/>
    </location>
</feature>
<dbReference type="GO" id="GO:0042276">
    <property type="term" value="P:error-prone translesion synthesis"/>
    <property type="evidence" value="ECO:0007669"/>
    <property type="project" value="TreeGrafter"/>
</dbReference>
<dbReference type="NCBIfam" id="NF002677">
    <property type="entry name" value="PRK02406.1"/>
    <property type="match status" value="1"/>
</dbReference>
<dbReference type="GO" id="GO:0046872">
    <property type="term" value="F:metal ion binding"/>
    <property type="evidence" value="ECO:0007669"/>
    <property type="project" value="UniProtKB-KW"/>
</dbReference>
<dbReference type="Gene3D" id="3.40.50.10190">
    <property type="entry name" value="BRCT domain"/>
    <property type="match status" value="1"/>
</dbReference>
<keyword evidence="16" id="KW-0238">DNA-binding</keyword>
<dbReference type="Gene3D" id="6.10.250.1490">
    <property type="match status" value="1"/>
</dbReference>
<evidence type="ECO:0000256" key="1">
    <source>
        <dbReference type="ARBA" id="ARBA00001946"/>
    </source>
</evidence>
<dbReference type="SUPFAM" id="SSF52113">
    <property type="entry name" value="BRCT domain"/>
    <property type="match status" value="1"/>
</dbReference>
<dbReference type="GO" id="GO:0006281">
    <property type="term" value="P:DNA repair"/>
    <property type="evidence" value="ECO:0007669"/>
    <property type="project" value="UniProtKB-KW"/>
</dbReference>
<comment type="caution">
    <text evidence="21">The sequence shown here is derived from an EMBL/GenBank/DDBJ whole genome shotgun (WGS) entry which is preliminary data.</text>
</comment>
<feature type="non-terminal residue" evidence="21">
    <location>
        <position position="1"/>
    </location>
</feature>
<evidence type="ECO:0000256" key="15">
    <source>
        <dbReference type="ARBA" id="ARBA00022842"/>
    </source>
</evidence>
<reference evidence="21" key="1">
    <citation type="journal article" date="2021" name="Proc. Natl. Acad. Sci. U.S.A.">
        <title>Three genomes in the algal genus Volvox reveal the fate of a haploid sex-determining region after a transition to homothallism.</title>
        <authorList>
            <person name="Yamamoto K."/>
            <person name="Hamaji T."/>
            <person name="Kawai-Toyooka H."/>
            <person name="Matsuzaki R."/>
            <person name="Takahashi F."/>
            <person name="Nishimura Y."/>
            <person name="Kawachi M."/>
            <person name="Noguchi H."/>
            <person name="Minakuchi Y."/>
            <person name="Umen J.G."/>
            <person name="Toyoda A."/>
            <person name="Nozaki H."/>
        </authorList>
    </citation>
    <scope>NUCLEOTIDE SEQUENCE</scope>
    <source>
        <strain evidence="21">NIES-3785</strain>
    </source>
</reference>
<gene>
    <name evidence="21" type="ORF">Vretimale_5440</name>
</gene>
<dbReference type="OrthoDB" id="427711at2759"/>
<keyword evidence="14" id="KW-0227">DNA damage</keyword>
<protein>
    <recommendedName>
        <fullName evidence="6">DNA polymerase kappa</fullName>
        <ecNumber evidence="5">2.7.7.7</ecNumber>
    </recommendedName>
    <alternativeName>
        <fullName evidence="7">DNA repair protein REV1</fullName>
    </alternativeName>
</protein>
<sequence>MSNPRGNGGKTDGSSAASTGRADGKRQREGKDPEESMHHDGNFGRYMQLKVVKLREQFDAQQLQNASAKSDIFRGVAIHVNGFTRPSHAELKQLMALHGGRFENYLHRDSVTHIICSNLPDTKVKQLAHERKPIPIVRPEWVVASINAGRLLPVADFQLEPLFAGHPNQRRLFDFKRHAAPQLPPEELYPVLQCGQQQQQQQEGRLRELPQQEDHLHGVVHDGIEDVEGRPAKRLCRGDEKQQNGGREHYGPVPPGQKQQQQGVPQEMQEMQEHEEGLVQGQQGGRVCPPPSPQLQQKQQQQQQQGSIPPIEQHPPPTDCGSEGDSATARCGPAAPVHHPHHQRNHHEPGGMGTGPGPPPGLPLGNRSPRHPANDAGMWWCPERPRGGSPPPLDRNPDQDPDSGPTRSRCGLAAGNQGRDPDPEGAGARPRSNCSPEAAQALASELRAASDLARGPPRSTRNDPRFVETFFKASRLHFIGTWKTRIEALMAEVEAAAPNPAPYTKGTERVVIHVDMDSFFASAAAVGRPELAGKPVAVCHSNSSRGTGEVSSANYLARSFGVRADMFIAEAKRRCPDLIVVPYEFEKYQTISEQVYRILMSYTSIVQPVSCDEAFLDVTGLGDPEQLATRLRAEVVAATECTASAGIGPNILVAKLATRRAKPNGQFRVTQGNVLNFLGDLKVEDLPGVGWSLASKLDGLGISTVRQVWSTSRTLLQKQLGAKVGADLWAHAHGLDDRRVEPPKARKSVGAEINYGIRFEADAAGLAEAERFLGELAGEVAARLKTAGVRGRSLILKVKRRQAGAPQPAKFMGHGACDNISRSVTLSRFTDDPTDLRREAVGLLRALNIPPEELRGLGITVAKLDNDPASLTTRPSAPAVAKLQAPPRTAFDASKPPPWAAYFQRKAQQNQPQQHQQQDQQQQQQQQQSPSLAAEQSAARSASPPPGYLKTPTKLPSSVAHPGTIPAGTTATLGTGTSLARAAGAAAPRVPEQGPSVPDSSGTSDDSPGGRTPPPPPAPAPAPAPAAAPSADVPSWYASLHNEWLPVSAWDEQRKQRRGRPRSPQPGGPPEAYAALAGVTSQLPCPISGASAGPTTAAGAAGDIRGTAVAGTIAGGGQAVQPGAQLQAVRNSGVSNPAGRGAAHAGTRSRPRLHPIFAALVSQPVDMRPDATSAAAAAASAAGTEGGGVHREAVGVVSEEREVVGGAVGALEAAAAPPGCKLATDARGAITVSVAAAGGAIGAPRADVGNDETRTLMSSATGAATEFVHQTRWLEEPEHKEQGRRQRYVGQQRGPAARSSQPPPRPAVSGTHGGGGGGGGGMGSLAAGWPQPPAVPAISSASAGISLSAASGGGGAAATTRVIESIDLSVDHAEGIEHADEGECAGRGNGRVVGGGAVIQRPISELLEAGAETSVGGGRGGGASQHKVLAAEALTACPAVSETTTVGCPAVSTSAASGSAAARWPASFLRPTVGSSSAARGGSSTAVRGRGGRGRAAAGSSGRRGNAGGRGNGGGGAAAAAAAGSSSGVRDQGPTEVMAVHIDRSVLAELPPDVRREVEREYGLLTVAPTKRPPAATAQGHVRPAKRARDGAAAAVGLNHAPTMGRRSSDGGAAAGHEHQTNPTDSEPQKDTGGPAGQPRASCGAGPSGPSGAAAVTAAMPTSMADVDLAVLDELPAELRSEITAALRGPGAGLVPTAVPAGRGAHDDGLGPAASAAMTAAMLPPLAQRPVAGRVAREVLGSKTGGEIEPAHLRLAGAVTGDGAPVEGCSLAATGLAPPAMPTFREMMTSDTMDVEEVMSVAALPVEAGQQQRLAAAAGHMFRVTRSNAAAAATAGGATSAVNLLGDRPSSEDVRLAFLAAIRSSCGQAVVNCPEGSADATVTRAADSGGADKGNGKDHLDAADTNGVEGVKVGRRGGAQRRLQVMFMALALWLISQDDDLETVVAMLRQMLRLVRLPQAGNTGIRPQIVVYLQTVVRAVQDHVLSKYG</sequence>
<keyword evidence="15" id="KW-0460">Magnesium</keyword>
<dbReference type="InterPro" id="IPR043502">
    <property type="entry name" value="DNA/RNA_pol_sf"/>
</dbReference>
<dbReference type="FunFam" id="3.40.50.10190:FF:000011">
    <property type="entry name" value="DNA repair protein REV1"/>
    <property type="match status" value="1"/>
</dbReference>
<evidence type="ECO:0000256" key="8">
    <source>
        <dbReference type="ARBA" id="ARBA00022490"/>
    </source>
</evidence>
<dbReference type="GO" id="GO:0005737">
    <property type="term" value="C:cytoplasm"/>
    <property type="evidence" value="ECO:0007669"/>
    <property type="project" value="UniProtKB-SubCell"/>
</dbReference>
<dbReference type="InterPro" id="IPR001357">
    <property type="entry name" value="BRCT_dom"/>
</dbReference>
<evidence type="ECO:0000256" key="4">
    <source>
        <dbReference type="ARBA" id="ARBA00010945"/>
    </source>
</evidence>
<evidence type="ECO:0000256" key="10">
    <source>
        <dbReference type="ARBA" id="ARBA00022679"/>
    </source>
</evidence>
<dbReference type="FunFam" id="3.40.1170.60:FF:000004">
    <property type="entry name" value="DNA repair protein REV1"/>
    <property type="match status" value="1"/>
</dbReference>
<evidence type="ECO:0000256" key="16">
    <source>
        <dbReference type="ARBA" id="ARBA00023125"/>
    </source>
</evidence>
<organism evidence="21 22">
    <name type="scientific">Volvox reticuliferus</name>
    <dbReference type="NCBI Taxonomy" id="1737510"/>
    <lineage>
        <taxon>Eukaryota</taxon>
        <taxon>Viridiplantae</taxon>
        <taxon>Chlorophyta</taxon>
        <taxon>core chlorophytes</taxon>
        <taxon>Chlorophyceae</taxon>
        <taxon>CS clade</taxon>
        <taxon>Chlamydomonadales</taxon>
        <taxon>Volvocaceae</taxon>
        <taxon>Volvox</taxon>
    </lineage>
</organism>
<feature type="compositionally biased region" description="Low complexity" evidence="20">
    <location>
        <begin position="1639"/>
        <end position="1656"/>
    </location>
</feature>
<keyword evidence="10" id="KW-0808">Transferase</keyword>
<dbReference type="InterPro" id="IPR053848">
    <property type="entry name" value="IMS_HHH_1"/>
</dbReference>
<dbReference type="SUPFAM" id="SSF56672">
    <property type="entry name" value="DNA/RNA polymerases"/>
    <property type="match status" value="1"/>
</dbReference>
<feature type="compositionally biased region" description="Low complexity" evidence="20">
    <location>
        <begin position="1495"/>
        <end position="1504"/>
    </location>
</feature>
<keyword evidence="11" id="KW-0548">Nucleotidyltransferase</keyword>
<evidence type="ECO:0000256" key="9">
    <source>
        <dbReference type="ARBA" id="ARBA00022634"/>
    </source>
</evidence>
<feature type="region of interest" description="Disordered" evidence="20">
    <location>
        <begin position="1471"/>
        <end position="1532"/>
    </location>
</feature>
<comment type="subcellular location">
    <subcellularLocation>
        <location evidence="3">Cytoplasm</location>
    </subcellularLocation>
    <subcellularLocation>
        <location evidence="2">Nucleus</location>
    </subcellularLocation>
</comment>
<dbReference type="Gene3D" id="1.10.150.20">
    <property type="entry name" value="5' to 3' exonuclease, C-terminal subdomain"/>
    <property type="match status" value="1"/>
</dbReference>
<evidence type="ECO:0000256" key="18">
    <source>
        <dbReference type="ARBA" id="ARBA00023242"/>
    </source>
</evidence>
<feature type="compositionally biased region" description="Low complexity" evidence="20">
    <location>
        <begin position="294"/>
        <end position="311"/>
    </location>
</feature>
<accession>A0A8J4LKB1</accession>
<feature type="region of interest" description="Disordered" evidence="20">
    <location>
        <begin position="218"/>
        <end position="440"/>
    </location>
</feature>
<evidence type="ECO:0000256" key="7">
    <source>
        <dbReference type="ARBA" id="ARBA00020399"/>
    </source>
</evidence>
<dbReference type="EMBL" id="BNCQ01000007">
    <property type="protein sequence ID" value="GIM00294.1"/>
    <property type="molecule type" value="Genomic_DNA"/>
</dbReference>
<dbReference type="GO" id="GO:0003684">
    <property type="term" value="F:damaged DNA binding"/>
    <property type="evidence" value="ECO:0007669"/>
    <property type="project" value="InterPro"/>
</dbReference>
<keyword evidence="12" id="KW-0235">DNA replication</keyword>
<dbReference type="Gene3D" id="3.30.1490.100">
    <property type="entry name" value="DNA polymerase, Y-family, little finger domain"/>
    <property type="match status" value="1"/>
</dbReference>
<comment type="similarity">
    <text evidence="4">Belongs to the DNA polymerase type-Y family.</text>
</comment>
<keyword evidence="17" id="KW-0234">DNA repair</keyword>
<dbReference type="SMART" id="SM00292">
    <property type="entry name" value="BRCT"/>
    <property type="match status" value="1"/>
</dbReference>
<proteinExistence type="inferred from homology"/>
<keyword evidence="9" id="KW-0237">DNA synthesis</keyword>
<feature type="region of interest" description="Disordered" evidence="20">
    <location>
        <begin position="1271"/>
        <end position="1331"/>
    </location>
</feature>